<accession>A0A1S1H9X6</accession>
<proteinExistence type="predicted"/>
<dbReference type="Proteomes" id="UP000179467">
    <property type="component" value="Unassembled WGS sequence"/>
</dbReference>
<gene>
    <name evidence="2" type="ORF">BHE75_00904</name>
</gene>
<feature type="transmembrane region" description="Helical" evidence="1">
    <location>
        <begin position="22"/>
        <end position="40"/>
    </location>
</feature>
<evidence type="ECO:0000313" key="2">
    <source>
        <dbReference type="EMBL" id="OHT18924.1"/>
    </source>
</evidence>
<keyword evidence="3" id="KW-1185">Reference proteome</keyword>
<dbReference type="RefSeq" id="WP_302622698.1">
    <property type="nucleotide sequence ID" value="NZ_MIPT01000001.1"/>
</dbReference>
<organism evidence="2 3">
    <name type="scientific">Edaphosphingomonas haloaromaticamans</name>
    <dbReference type="NCBI Taxonomy" id="653954"/>
    <lineage>
        <taxon>Bacteria</taxon>
        <taxon>Pseudomonadati</taxon>
        <taxon>Pseudomonadota</taxon>
        <taxon>Alphaproteobacteria</taxon>
        <taxon>Sphingomonadales</taxon>
        <taxon>Rhizorhabdaceae</taxon>
        <taxon>Edaphosphingomonas</taxon>
    </lineage>
</organism>
<dbReference type="AlphaFoldDB" id="A0A1S1H9X6"/>
<evidence type="ECO:0000256" key="1">
    <source>
        <dbReference type="SAM" id="Phobius"/>
    </source>
</evidence>
<reference evidence="2 3" key="1">
    <citation type="submission" date="2016-09" db="EMBL/GenBank/DDBJ databases">
        <title>Metabolic pathway, cell adaptation mechanisms and a novel monoxygenase revealed through proteogenomic-transcription analysis of a Sphingomonas haloaromaticamans strain degrading the fungicide ortho-phenylphenol.</title>
        <authorList>
            <person name="Perruchon C."/>
            <person name="Papadopoulou E.S."/>
            <person name="Rousidou C."/>
            <person name="Vasileiadis S."/>
            <person name="Tanou G."/>
            <person name="Amoutzias G."/>
            <person name="Molassiotis A."/>
            <person name="Karpouzas D.G."/>
        </authorList>
    </citation>
    <scope>NUCLEOTIDE SEQUENCE [LARGE SCALE GENOMIC DNA]</scope>
    <source>
        <strain evidence="2 3">P3</strain>
    </source>
</reference>
<comment type="caution">
    <text evidence="2">The sequence shown here is derived from an EMBL/GenBank/DDBJ whole genome shotgun (WGS) entry which is preliminary data.</text>
</comment>
<sequence length="41" mass="4420">MPLARGEALPADAESGWKAEDARLFAITFAAGFLFFLTFLG</sequence>
<name>A0A1S1H9X6_9SPHN</name>
<protein>
    <submittedName>
        <fullName evidence="2">Uncharacterized protein</fullName>
    </submittedName>
</protein>
<dbReference type="EMBL" id="MIPT01000001">
    <property type="protein sequence ID" value="OHT18924.1"/>
    <property type="molecule type" value="Genomic_DNA"/>
</dbReference>
<keyword evidence="1" id="KW-0812">Transmembrane</keyword>
<keyword evidence="1" id="KW-0472">Membrane</keyword>
<keyword evidence="1" id="KW-1133">Transmembrane helix</keyword>
<evidence type="ECO:0000313" key="3">
    <source>
        <dbReference type="Proteomes" id="UP000179467"/>
    </source>
</evidence>